<dbReference type="Proteomes" id="UP000217895">
    <property type="component" value="Chromosome"/>
</dbReference>
<dbReference type="Pfam" id="PF02517">
    <property type="entry name" value="Rce1-like"/>
    <property type="match status" value="1"/>
</dbReference>
<dbReference type="GO" id="GO:0004175">
    <property type="term" value="F:endopeptidase activity"/>
    <property type="evidence" value="ECO:0007669"/>
    <property type="project" value="UniProtKB-ARBA"/>
</dbReference>
<feature type="transmembrane region" description="Helical" evidence="1">
    <location>
        <begin position="112"/>
        <end position="130"/>
    </location>
</feature>
<name>A0A1Z4JPB2_LEPBY</name>
<dbReference type="EMBL" id="AP018203">
    <property type="protein sequence ID" value="BAY58601.1"/>
    <property type="molecule type" value="Genomic_DNA"/>
</dbReference>
<proteinExistence type="predicted"/>
<feature type="transmembrane region" description="Helical" evidence="1">
    <location>
        <begin position="20"/>
        <end position="44"/>
    </location>
</feature>
<keyword evidence="1" id="KW-0812">Transmembrane</keyword>
<evidence type="ECO:0000259" key="2">
    <source>
        <dbReference type="Pfam" id="PF02517"/>
    </source>
</evidence>
<feature type="transmembrane region" description="Helical" evidence="1">
    <location>
        <begin position="51"/>
        <end position="67"/>
    </location>
</feature>
<evidence type="ECO:0000256" key="1">
    <source>
        <dbReference type="SAM" id="Phobius"/>
    </source>
</evidence>
<keyword evidence="1" id="KW-1133">Transmembrane helix</keyword>
<keyword evidence="1" id="KW-0472">Membrane</keyword>
<sequence length="163" mass="18741">MKVLLRLRDALLTVPTWRDWQEALVLLTLFGAIYLPIGFSLNFLKFQPESNWQTIISVLFSSFWMPGVNEELLFRGLLIPRTGSQKWAISFSWLLFLVYHLHPFVPAFFRTPAFLIGAGLVGIVCTISYLRSKSVWTAIVLHWSIVATWLLVLGGLDLFRSQR</sequence>
<accession>A0A1Z4JPB2</accession>
<evidence type="ECO:0000313" key="3">
    <source>
        <dbReference type="EMBL" id="BAY58601.1"/>
    </source>
</evidence>
<reference evidence="3 4" key="1">
    <citation type="submission" date="2017-06" db="EMBL/GenBank/DDBJ databases">
        <title>Genome sequencing of cyanobaciteial culture collection at National Institute for Environmental Studies (NIES).</title>
        <authorList>
            <person name="Hirose Y."/>
            <person name="Shimura Y."/>
            <person name="Fujisawa T."/>
            <person name="Nakamura Y."/>
            <person name="Kawachi M."/>
        </authorList>
    </citation>
    <scope>NUCLEOTIDE SEQUENCE [LARGE SCALE GENOMIC DNA]</scope>
    <source>
        <strain evidence="3 4">NIES-2135</strain>
    </source>
</reference>
<dbReference type="InterPro" id="IPR052710">
    <property type="entry name" value="CAAX_protease"/>
</dbReference>
<dbReference type="InterPro" id="IPR003675">
    <property type="entry name" value="Rce1/LyrA-like_dom"/>
</dbReference>
<dbReference type="PANTHER" id="PTHR36435">
    <property type="entry name" value="SLR1288 PROTEIN"/>
    <property type="match status" value="1"/>
</dbReference>
<organism evidence="3 4">
    <name type="scientific">Leptolyngbya boryana NIES-2135</name>
    <dbReference type="NCBI Taxonomy" id="1973484"/>
    <lineage>
        <taxon>Bacteria</taxon>
        <taxon>Bacillati</taxon>
        <taxon>Cyanobacteriota</taxon>
        <taxon>Cyanophyceae</taxon>
        <taxon>Leptolyngbyales</taxon>
        <taxon>Leptolyngbyaceae</taxon>
        <taxon>Leptolyngbya group</taxon>
        <taxon>Leptolyngbya</taxon>
    </lineage>
</organism>
<feature type="transmembrane region" description="Helical" evidence="1">
    <location>
        <begin position="136"/>
        <end position="159"/>
    </location>
</feature>
<feature type="domain" description="CAAX prenyl protease 2/Lysostaphin resistance protein A-like" evidence="2">
    <location>
        <begin position="54"/>
        <end position="145"/>
    </location>
</feature>
<protein>
    <submittedName>
        <fullName evidence="3">Abortive infection protein</fullName>
    </submittedName>
</protein>
<feature type="transmembrane region" description="Helical" evidence="1">
    <location>
        <begin position="87"/>
        <end position="105"/>
    </location>
</feature>
<dbReference type="PANTHER" id="PTHR36435:SF1">
    <property type="entry name" value="CAAX AMINO TERMINAL PROTEASE FAMILY PROTEIN"/>
    <property type="match status" value="1"/>
</dbReference>
<evidence type="ECO:0000313" key="4">
    <source>
        <dbReference type="Proteomes" id="UP000217895"/>
    </source>
</evidence>
<keyword evidence="4" id="KW-1185">Reference proteome</keyword>
<dbReference type="AlphaFoldDB" id="A0A1Z4JPB2"/>
<dbReference type="GO" id="GO:0080120">
    <property type="term" value="P:CAAX-box protein maturation"/>
    <property type="evidence" value="ECO:0007669"/>
    <property type="project" value="UniProtKB-ARBA"/>
</dbReference>
<gene>
    <name evidence="3" type="ORF">NIES2135_54740</name>
</gene>